<keyword evidence="5 6" id="KW-0472">Membrane</keyword>
<evidence type="ECO:0000256" key="3">
    <source>
        <dbReference type="ARBA" id="ARBA00022960"/>
    </source>
</evidence>
<protein>
    <submittedName>
        <fullName evidence="7">FtsW/RodA/SpoVE family cell cycle protein</fullName>
    </submittedName>
</protein>
<comment type="subcellular location">
    <subcellularLocation>
        <location evidence="1">Membrane</location>
        <topology evidence="1">Multi-pass membrane protein</topology>
    </subcellularLocation>
</comment>
<dbReference type="Pfam" id="PF01098">
    <property type="entry name" value="FTSW_RODA_SPOVE"/>
    <property type="match status" value="1"/>
</dbReference>
<dbReference type="Proteomes" id="UP000623681">
    <property type="component" value="Unassembled WGS sequence"/>
</dbReference>
<gene>
    <name evidence="7" type="ORF">JK634_18780</name>
</gene>
<feature type="transmembrane region" description="Helical" evidence="6">
    <location>
        <begin position="245"/>
        <end position="264"/>
    </location>
</feature>
<feature type="transmembrane region" description="Helical" evidence="6">
    <location>
        <begin position="362"/>
        <end position="389"/>
    </location>
</feature>
<keyword evidence="2 6" id="KW-0812">Transmembrane</keyword>
<evidence type="ECO:0000256" key="4">
    <source>
        <dbReference type="ARBA" id="ARBA00022989"/>
    </source>
</evidence>
<evidence type="ECO:0000256" key="6">
    <source>
        <dbReference type="SAM" id="Phobius"/>
    </source>
</evidence>
<dbReference type="NCBIfam" id="NF038403">
    <property type="entry name" value="perm_prefix_1"/>
    <property type="match status" value="1"/>
</dbReference>
<dbReference type="GO" id="GO:0032153">
    <property type="term" value="C:cell division site"/>
    <property type="evidence" value="ECO:0007669"/>
    <property type="project" value="TreeGrafter"/>
</dbReference>
<keyword evidence="8" id="KW-1185">Reference proteome</keyword>
<feature type="transmembrane region" description="Helical" evidence="6">
    <location>
        <begin position="167"/>
        <end position="185"/>
    </location>
</feature>
<dbReference type="GO" id="GO:0015648">
    <property type="term" value="F:lipid-linked peptidoglycan transporter activity"/>
    <property type="evidence" value="ECO:0007669"/>
    <property type="project" value="TreeGrafter"/>
</dbReference>
<evidence type="ECO:0000256" key="1">
    <source>
        <dbReference type="ARBA" id="ARBA00004141"/>
    </source>
</evidence>
<dbReference type="RefSeq" id="WP_202769296.1">
    <property type="nucleotide sequence ID" value="NZ_JAESWA010000028.1"/>
</dbReference>
<dbReference type="GO" id="GO:0008360">
    <property type="term" value="P:regulation of cell shape"/>
    <property type="evidence" value="ECO:0007669"/>
    <property type="project" value="UniProtKB-KW"/>
</dbReference>
<dbReference type="GO" id="GO:0051301">
    <property type="term" value="P:cell division"/>
    <property type="evidence" value="ECO:0007669"/>
    <property type="project" value="InterPro"/>
</dbReference>
<feature type="transmembrane region" description="Helical" evidence="6">
    <location>
        <begin position="395"/>
        <end position="417"/>
    </location>
</feature>
<evidence type="ECO:0000256" key="5">
    <source>
        <dbReference type="ARBA" id="ARBA00023136"/>
    </source>
</evidence>
<dbReference type="InterPro" id="IPR001182">
    <property type="entry name" value="FtsW/RodA"/>
</dbReference>
<dbReference type="InterPro" id="IPR047928">
    <property type="entry name" value="Perm_prefix_1"/>
</dbReference>
<evidence type="ECO:0000313" key="7">
    <source>
        <dbReference type="EMBL" id="MBL4933833.1"/>
    </source>
</evidence>
<dbReference type="PANTHER" id="PTHR30474:SF1">
    <property type="entry name" value="PEPTIDOGLYCAN GLYCOSYLTRANSFERASE MRDB"/>
    <property type="match status" value="1"/>
</dbReference>
<dbReference type="PANTHER" id="PTHR30474">
    <property type="entry name" value="CELL CYCLE PROTEIN"/>
    <property type="match status" value="1"/>
</dbReference>
<feature type="transmembrane region" description="Helical" evidence="6">
    <location>
        <begin position="111"/>
        <end position="131"/>
    </location>
</feature>
<feature type="transmembrane region" description="Helical" evidence="6">
    <location>
        <begin position="79"/>
        <end position="99"/>
    </location>
</feature>
<feature type="transmembrane region" description="Helical" evidence="6">
    <location>
        <begin position="143"/>
        <end position="161"/>
    </location>
</feature>
<reference evidence="7" key="1">
    <citation type="submission" date="2021-01" db="EMBL/GenBank/DDBJ databases">
        <title>Genome public.</title>
        <authorList>
            <person name="Liu C."/>
            <person name="Sun Q."/>
        </authorList>
    </citation>
    <scope>NUCLEOTIDE SEQUENCE</scope>
    <source>
        <strain evidence="7">YIM B02565</strain>
    </source>
</reference>
<dbReference type="GO" id="GO:0005886">
    <property type="term" value="C:plasma membrane"/>
    <property type="evidence" value="ECO:0007669"/>
    <property type="project" value="TreeGrafter"/>
</dbReference>
<keyword evidence="4 6" id="KW-1133">Transmembrane helix</keyword>
<evidence type="ECO:0000256" key="2">
    <source>
        <dbReference type="ARBA" id="ARBA00022692"/>
    </source>
</evidence>
<comment type="caution">
    <text evidence="7">The sequence shown here is derived from an EMBL/GenBank/DDBJ whole genome shotgun (WGS) entry which is preliminary data.</text>
</comment>
<keyword evidence="3" id="KW-0133">Cell shape</keyword>
<feature type="transmembrane region" description="Helical" evidence="6">
    <location>
        <begin position="324"/>
        <end position="350"/>
    </location>
</feature>
<dbReference type="EMBL" id="JAESWA010000028">
    <property type="protein sequence ID" value="MBL4933833.1"/>
    <property type="molecule type" value="Genomic_DNA"/>
</dbReference>
<dbReference type="AlphaFoldDB" id="A0A937FIK4"/>
<organism evidence="7 8">
    <name type="scientific">Clostridium paridis</name>
    <dbReference type="NCBI Taxonomy" id="2803863"/>
    <lineage>
        <taxon>Bacteria</taxon>
        <taxon>Bacillati</taxon>
        <taxon>Bacillota</taxon>
        <taxon>Clostridia</taxon>
        <taxon>Eubacteriales</taxon>
        <taxon>Clostridiaceae</taxon>
        <taxon>Clostridium</taxon>
    </lineage>
</organism>
<accession>A0A937FIK4</accession>
<evidence type="ECO:0000313" key="8">
    <source>
        <dbReference type="Proteomes" id="UP000623681"/>
    </source>
</evidence>
<name>A0A937FIK4_9CLOT</name>
<feature type="transmembrane region" description="Helical" evidence="6">
    <location>
        <begin position="206"/>
        <end position="239"/>
    </location>
</feature>
<sequence length="426" mass="48612">MINPRIEEYVEEICSYIKFKKVHTEIKLEILDHIQEKTEELMLNGLSKEEALKKALDEIGQAELIGRPLNQSHKASAEWGLLSMTIVFSLLGIVIAYLIVANKVINYSTPFYNSVVFNIIGYIFLIGLYFFDYKKLEKHSLRIFIGIILILFLQMIIAAPINGKRAWIPLGSFTVNIVDLTLFLFPISLSKLIRIINLRRYREYIYLSLMLVVPFMQYIMLGSFMEAFIYFVLFIVLMLNSKVRLGYIFSTISLFFVVCTYTIASQPYRIKRLLIFMNPEKDPKGSGFINIQIQNLLSSAGLKGKGFTFPGTLPEVHTDLILTYIIYTFGWVAGIMLIGLVLSFIVRMFVAAGEVKDAYGRLLIQGFLCIFTIEFVWNILMIFGLVPIVSMGMPFISYGSSMVLTHMAAVGIMISIYRCKNLSFVS</sequence>
<proteinExistence type="predicted"/>